<dbReference type="InterPro" id="IPR000626">
    <property type="entry name" value="Ubiquitin-like_dom"/>
</dbReference>
<dbReference type="Proteomes" id="UP000682877">
    <property type="component" value="Chromosome 6"/>
</dbReference>
<dbReference type="GO" id="GO:0070628">
    <property type="term" value="F:proteasome binding"/>
    <property type="evidence" value="ECO:0007669"/>
    <property type="project" value="TreeGrafter"/>
</dbReference>
<dbReference type="SMART" id="SM00213">
    <property type="entry name" value="UBQ"/>
    <property type="match status" value="1"/>
</dbReference>
<dbReference type="GO" id="GO:0043130">
    <property type="term" value="F:ubiquitin binding"/>
    <property type="evidence" value="ECO:0007669"/>
    <property type="project" value="TreeGrafter"/>
</dbReference>
<dbReference type="GO" id="GO:0005654">
    <property type="term" value="C:nucleoplasm"/>
    <property type="evidence" value="ECO:0007669"/>
    <property type="project" value="TreeGrafter"/>
</dbReference>
<reference evidence="3" key="1">
    <citation type="submission" date="2021-01" db="EMBL/GenBank/DDBJ databases">
        <authorList>
            <person name="Bezrukov I."/>
        </authorList>
    </citation>
    <scope>NUCLEOTIDE SEQUENCE</scope>
</reference>
<organism evidence="3 4">
    <name type="scientific">Arabidopsis arenosa</name>
    <name type="common">Sand rock-cress</name>
    <name type="synonym">Cardaminopsis arenosa</name>
    <dbReference type="NCBI Taxonomy" id="38785"/>
    <lineage>
        <taxon>Eukaryota</taxon>
        <taxon>Viridiplantae</taxon>
        <taxon>Streptophyta</taxon>
        <taxon>Embryophyta</taxon>
        <taxon>Tracheophyta</taxon>
        <taxon>Spermatophyta</taxon>
        <taxon>Magnoliopsida</taxon>
        <taxon>eudicotyledons</taxon>
        <taxon>Gunneridae</taxon>
        <taxon>Pentapetalae</taxon>
        <taxon>rosids</taxon>
        <taxon>malvids</taxon>
        <taxon>Brassicales</taxon>
        <taxon>Brassicaceae</taxon>
        <taxon>Camelineae</taxon>
        <taxon>Arabidopsis</taxon>
    </lineage>
</organism>
<evidence type="ECO:0000256" key="1">
    <source>
        <dbReference type="SAM" id="MobiDB-lite"/>
    </source>
</evidence>
<keyword evidence="4" id="KW-1185">Reference proteome</keyword>
<name>A0A8S2AMH6_ARAAE</name>
<protein>
    <recommendedName>
        <fullName evidence="2">Ubiquitin-like domain-containing protein</fullName>
    </recommendedName>
</protein>
<dbReference type="GO" id="GO:0005829">
    <property type="term" value="C:cytosol"/>
    <property type="evidence" value="ECO:0007669"/>
    <property type="project" value="TreeGrafter"/>
</dbReference>
<dbReference type="SUPFAM" id="SSF54236">
    <property type="entry name" value="Ubiquitin-like"/>
    <property type="match status" value="1"/>
</dbReference>
<dbReference type="CDD" id="cd17039">
    <property type="entry name" value="Ubl_ubiquitin_like"/>
    <property type="match status" value="1"/>
</dbReference>
<evidence type="ECO:0000313" key="3">
    <source>
        <dbReference type="EMBL" id="CAE6137362.1"/>
    </source>
</evidence>
<accession>A0A8S2AMH6</accession>
<feature type="domain" description="Ubiquitin-like" evidence="2">
    <location>
        <begin position="1"/>
        <end position="70"/>
    </location>
</feature>
<dbReference type="AlphaFoldDB" id="A0A8S2AMH6"/>
<dbReference type="PROSITE" id="PS50053">
    <property type="entry name" value="UBIQUITIN_2"/>
    <property type="match status" value="1"/>
</dbReference>
<dbReference type="PANTHER" id="PTHR10621">
    <property type="entry name" value="UV EXCISION REPAIR PROTEIN RAD23"/>
    <property type="match status" value="1"/>
</dbReference>
<dbReference type="Pfam" id="PF00240">
    <property type="entry name" value="ubiquitin"/>
    <property type="match status" value="1"/>
</dbReference>
<evidence type="ECO:0000313" key="4">
    <source>
        <dbReference type="Proteomes" id="UP000682877"/>
    </source>
</evidence>
<feature type="region of interest" description="Disordered" evidence="1">
    <location>
        <begin position="72"/>
        <end position="93"/>
    </location>
</feature>
<dbReference type="FunFam" id="3.10.20.90:FF:000341">
    <property type="entry name" value="Ubiquitin-like superfamily protein"/>
    <property type="match status" value="1"/>
</dbReference>
<dbReference type="EMBL" id="LR999456">
    <property type="protein sequence ID" value="CAE6137362.1"/>
    <property type="molecule type" value="Genomic_DNA"/>
</dbReference>
<proteinExistence type="predicted"/>
<dbReference type="InterPro" id="IPR029071">
    <property type="entry name" value="Ubiquitin-like_domsf"/>
</dbReference>
<evidence type="ECO:0000259" key="2">
    <source>
        <dbReference type="PROSITE" id="PS50053"/>
    </source>
</evidence>
<dbReference type="Gene3D" id="3.10.20.90">
    <property type="entry name" value="Phosphatidylinositol 3-kinase Catalytic Subunit, Chain A, domain 1"/>
    <property type="match status" value="1"/>
</dbReference>
<gene>
    <name evidence="3" type="ORF">AARE701A_LOCUS16897</name>
</gene>
<feature type="region of interest" description="Disordered" evidence="1">
    <location>
        <begin position="139"/>
        <end position="163"/>
    </location>
</feature>
<dbReference type="GO" id="GO:0031593">
    <property type="term" value="F:polyubiquitin modification-dependent protein binding"/>
    <property type="evidence" value="ECO:0007669"/>
    <property type="project" value="TreeGrafter"/>
</dbReference>
<sequence>MKFLVEILNGSSFEIEVDYRDTLLEVKQKIERSQRIPVSKQTLIVDDIVILREDLNVKQCQIVHNSHIQLDVSADDDNPNHNDDDQMPQTEQSPAPLLSAEEYFVGQEWPLTEEEIRKIYSYRPETTQGISKVQDSQAMVRSDKNVSTSMKVESNNNNDQVQYPPSLLNIRLANLRR</sequence>
<dbReference type="GO" id="GO:0043161">
    <property type="term" value="P:proteasome-mediated ubiquitin-dependent protein catabolic process"/>
    <property type="evidence" value="ECO:0007669"/>
    <property type="project" value="TreeGrafter"/>
</dbReference>
<dbReference type="PANTHER" id="PTHR10621:SF38">
    <property type="entry name" value="UBIQUITIN DOMAIN-CONTAINING PROTEIN 7SL RNA1-RELATED"/>
    <property type="match status" value="1"/>
</dbReference>